<evidence type="ECO:0000313" key="3">
    <source>
        <dbReference type="Proteomes" id="UP000649151"/>
    </source>
</evidence>
<keyword evidence="3" id="KW-1185">Reference proteome</keyword>
<proteinExistence type="predicted"/>
<dbReference type="RefSeq" id="WP_186996518.1">
    <property type="nucleotide sequence ID" value="NZ_JACOQK010000001.1"/>
</dbReference>
<dbReference type="InterPro" id="IPR002725">
    <property type="entry name" value="YgjP-like_metallopeptidase"/>
</dbReference>
<dbReference type="Gene3D" id="3.30.2010.10">
    <property type="entry name" value="Metalloproteases ('zincins'), catalytic domain"/>
    <property type="match status" value="1"/>
</dbReference>
<sequence>MNYQLIRSKRKTVAIQIKQDGTIQVKAPNRLPLRYIEQFLREKQGWIRQHVYQMSQWMEQKQQFSIQPGDNMLLLGKEYPVQLGDQVCFRENNFYVPKMEFSALQPRLIQLYRELAQQIILPRVEWYAKKMGLSPTSVKISSAKKRWGSCSGTNRINFSWRLVMAPLSAVDYVVVHELCHMIEHNHSANFWKLVSQIVPDYSEQKQQLAELSYRLIQENWGD</sequence>
<dbReference type="PANTHER" id="PTHR30399:SF1">
    <property type="entry name" value="UTP PYROPHOSPHATASE"/>
    <property type="match status" value="1"/>
</dbReference>
<evidence type="ECO:0000313" key="2">
    <source>
        <dbReference type="EMBL" id="MBC5787643.1"/>
    </source>
</evidence>
<comment type="caution">
    <text evidence="2">The sequence shown here is derived from an EMBL/GenBank/DDBJ whole genome shotgun (WGS) entry which is preliminary data.</text>
</comment>
<organism evidence="2 3">
    <name type="scientific">Clostridium facile</name>
    <dbReference type="NCBI Taxonomy" id="2763035"/>
    <lineage>
        <taxon>Bacteria</taxon>
        <taxon>Bacillati</taxon>
        <taxon>Bacillota</taxon>
        <taxon>Clostridia</taxon>
        <taxon>Eubacteriales</taxon>
        <taxon>Clostridiaceae</taxon>
        <taxon>Clostridium</taxon>
    </lineage>
</organism>
<feature type="domain" description="YgjP-like metallopeptidase" evidence="1">
    <location>
        <begin position="11"/>
        <end position="209"/>
    </location>
</feature>
<reference evidence="2 3" key="1">
    <citation type="submission" date="2020-08" db="EMBL/GenBank/DDBJ databases">
        <title>Genome public.</title>
        <authorList>
            <person name="Liu C."/>
            <person name="Sun Q."/>
        </authorList>
    </citation>
    <scope>NUCLEOTIDE SEQUENCE [LARGE SCALE GENOMIC DNA]</scope>
    <source>
        <strain evidence="2 3">NSJ-27</strain>
    </source>
</reference>
<protein>
    <submittedName>
        <fullName evidence="2">M48 family metallopeptidase</fullName>
    </submittedName>
</protein>
<accession>A0ABR7IR81</accession>
<evidence type="ECO:0000259" key="1">
    <source>
        <dbReference type="Pfam" id="PF01863"/>
    </source>
</evidence>
<dbReference type="InterPro" id="IPR053136">
    <property type="entry name" value="UTP_pyrophosphatase-like"/>
</dbReference>
<name>A0ABR7IR81_9CLOT</name>
<dbReference type="EMBL" id="JACOQK010000001">
    <property type="protein sequence ID" value="MBC5787643.1"/>
    <property type="molecule type" value="Genomic_DNA"/>
</dbReference>
<dbReference type="Proteomes" id="UP000649151">
    <property type="component" value="Unassembled WGS sequence"/>
</dbReference>
<dbReference type="Pfam" id="PF01863">
    <property type="entry name" value="YgjP-like"/>
    <property type="match status" value="1"/>
</dbReference>
<dbReference type="CDD" id="cd07344">
    <property type="entry name" value="M48_yhfN_like"/>
    <property type="match status" value="1"/>
</dbReference>
<gene>
    <name evidence="2" type="ORF">H8Z77_06375</name>
</gene>
<dbReference type="PANTHER" id="PTHR30399">
    <property type="entry name" value="UNCHARACTERIZED PROTEIN YGJP"/>
    <property type="match status" value="1"/>
</dbReference>